<name>A0ABW4Y5X5_9GAMM</name>
<keyword evidence="3" id="KW-1185">Reference proteome</keyword>
<protein>
    <submittedName>
        <fullName evidence="2">Uncharacterized protein</fullName>
    </submittedName>
</protein>
<evidence type="ECO:0000256" key="1">
    <source>
        <dbReference type="SAM" id="MobiDB-lite"/>
    </source>
</evidence>
<evidence type="ECO:0000313" key="3">
    <source>
        <dbReference type="Proteomes" id="UP001597337"/>
    </source>
</evidence>
<dbReference type="RefSeq" id="WP_386024922.1">
    <property type="nucleotide sequence ID" value="NZ_JBHUHX010000014.1"/>
</dbReference>
<feature type="region of interest" description="Disordered" evidence="1">
    <location>
        <begin position="25"/>
        <end position="49"/>
    </location>
</feature>
<accession>A0ABW4Y5X5</accession>
<dbReference type="Proteomes" id="UP001597337">
    <property type="component" value="Unassembled WGS sequence"/>
</dbReference>
<gene>
    <name evidence="2" type="ORF">ACFSJC_06555</name>
</gene>
<organism evidence="2 3">
    <name type="scientific">Thiorhodococcus fuscus</name>
    <dbReference type="NCBI Taxonomy" id="527200"/>
    <lineage>
        <taxon>Bacteria</taxon>
        <taxon>Pseudomonadati</taxon>
        <taxon>Pseudomonadota</taxon>
        <taxon>Gammaproteobacteria</taxon>
        <taxon>Chromatiales</taxon>
        <taxon>Chromatiaceae</taxon>
        <taxon>Thiorhodococcus</taxon>
    </lineage>
</organism>
<dbReference type="EMBL" id="JBHUHX010000014">
    <property type="protein sequence ID" value="MFD2111495.1"/>
    <property type="molecule type" value="Genomic_DNA"/>
</dbReference>
<proteinExistence type="predicted"/>
<sequence length="163" mass="18166">MTYDITQQKRLTAIPAAFPATRNVSDQNFSTSKSQLATTSPSEDTTNLESADSLSRIAQKYNVRNISPREMSVMSQDLYQGGFISFQDHALLSFQPDLGDGYPGATNRPETPKDFIAHWEQQLKMHEQQGELSFAEKDRKILNILGNLDAISKHGNAQADAFI</sequence>
<comment type="caution">
    <text evidence="2">The sequence shown here is derived from an EMBL/GenBank/DDBJ whole genome shotgun (WGS) entry which is preliminary data.</text>
</comment>
<reference evidence="3" key="1">
    <citation type="journal article" date="2019" name="Int. J. Syst. Evol. Microbiol.">
        <title>The Global Catalogue of Microorganisms (GCM) 10K type strain sequencing project: providing services to taxonomists for standard genome sequencing and annotation.</title>
        <authorList>
            <consortium name="The Broad Institute Genomics Platform"/>
            <consortium name="The Broad Institute Genome Sequencing Center for Infectious Disease"/>
            <person name="Wu L."/>
            <person name="Ma J."/>
        </authorList>
    </citation>
    <scope>NUCLEOTIDE SEQUENCE [LARGE SCALE GENOMIC DNA]</scope>
    <source>
        <strain evidence="3">KACC 12597</strain>
    </source>
</reference>
<evidence type="ECO:0000313" key="2">
    <source>
        <dbReference type="EMBL" id="MFD2111495.1"/>
    </source>
</evidence>